<organism evidence="2 3">
    <name type="scientific">Colletotrichum musicola</name>
    <dbReference type="NCBI Taxonomy" id="2175873"/>
    <lineage>
        <taxon>Eukaryota</taxon>
        <taxon>Fungi</taxon>
        <taxon>Dikarya</taxon>
        <taxon>Ascomycota</taxon>
        <taxon>Pezizomycotina</taxon>
        <taxon>Sordariomycetes</taxon>
        <taxon>Hypocreomycetidae</taxon>
        <taxon>Glomerellales</taxon>
        <taxon>Glomerellaceae</taxon>
        <taxon>Colletotrichum</taxon>
        <taxon>Colletotrichum orchidearum species complex</taxon>
    </lineage>
</organism>
<evidence type="ECO:0000313" key="2">
    <source>
        <dbReference type="EMBL" id="KAF6830075.1"/>
    </source>
</evidence>
<keyword evidence="3" id="KW-1185">Reference proteome</keyword>
<dbReference type="EMBL" id="WIGM01000294">
    <property type="protein sequence ID" value="KAF6830075.1"/>
    <property type="molecule type" value="Genomic_DNA"/>
</dbReference>
<dbReference type="Proteomes" id="UP000639643">
    <property type="component" value="Unassembled WGS sequence"/>
</dbReference>
<evidence type="ECO:0000313" key="3">
    <source>
        <dbReference type="Proteomes" id="UP000639643"/>
    </source>
</evidence>
<feature type="region of interest" description="Disordered" evidence="1">
    <location>
        <begin position="1"/>
        <end position="27"/>
    </location>
</feature>
<dbReference type="AlphaFoldDB" id="A0A8H6NEX4"/>
<protein>
    <submittedName>
        <fullName evidence="2">Uncharacterized protein</fullName>
    </submittedName>
</protein>
<feature type="region of interest" description="Disordered" evidence="1">
    <location>
        <begin position="329"/>
        <end position="348"/>
    </location>
</feature>
<accession>A0A8H6NEX4</accession>
<comment type="caution">
    <text evidence="2">The sequence shown here is derived from an EMBL/GenBank/DDBJ whole genome shotgun (WGS) entry which is preliminary data.</text>
</comment>
<name>A0A8H6NEX4_9PEZI</name>
<evidence type="ECO:0000256" key="1">
    <source>
        <dbReference type="SAM" id="MobiDB-lite"/>
    </source>
</evidence>
<gene>
    <name evidence="2" type="ORF">CMUS01_07907</name>
</gene>
<sequence>MQTDGHLQGRDTVSDSEAESDTLKCSSQDISAPDFELNVHVDQRYDTEELAAIAMGGYQGQENDPTSSDVTGTRATIEYDTCSVYAPKIMLILGGLPANEMFKNPAGIMDEEILRDIVIVAMGTAVPGLGRGLVDSALVAHYLIHILKVYLRDRSKDNGLHGNIFGYVVLPLMKFAASFAGPLRKPRPGYSHLPSRNGSSRYTLGLIPPGDELSSRALWAATGLRKGPAVLGLLTCTPRIDPRNAVHPLTIQIWMIDYESVVIGLADDGHQDIERYLVHVQPPPGPSSSGRRWMDAAGKTGRQVLQLLVLKWASWTAHRMHCFLRKGNNGSKAAKGQHPGFNASPVDD</sequence>
<proteinExistence type="predicted"/>
<reference evidence="2" key="1">
    <citation type="journal article" date="2020" name="Phytopathology">
        <title>Genome Sequence Resources of Colletotrichum truncatum, C. plurivorum, C. musicola, and C. sojae: Four Species Pathogenic to Soybean (Glycine max).</title>
        <authorList>
            <person name="Rogerio F."/>
            <person name="Boufleur T.R."/>
            <person name="Ciampi-Guillardi M."/>
            <person name="Sukno S.A."/>
            <person name="Thon M.R."/>
            <person name="Massola Junior N.S."/>
            <person name="Baroncelli R."/>
        </authorList>
    </citation>
    <scope>NUCLEOTIDE SEQUENCE</scope>
    <source>
        <strain evidence="2">LFN0074</strain>
    </source>
</reference>